<sequence length="63" mass="6966">MAKTYKVLERSYINGRLYEPGETLELEIDRPGSNLELVKATKADKAKVGDESTDKPADNLPDA</sequence>
<accession>A0A239C6J1</accession>
<reference evidence="3" key="1">
    <citation type="submission" date="2017-06" db="EMBL/GenBank/DDBJ databases">
        <authorList>
            <person name="Varghese N."/>
            <person name="Submissions S."/>
        </authorList>
    </citation>
    <scope>NUCLEOTIDE SEQUENCE [LARGE SCALE GENOMIC DNA]</scope>
    <source>
        <strain evidence="3">CIP 108523</strain>
    </source>
</reference>
<evidence type="ECO:0000313" key="2">
    <source>
        <dbReference type="EMBL" id="SNS15885.1"/>
    </source>
</evidence>
<feature type="region of interest" description="Disordered" evidence="1">
    <location>
        <begin position="42"/>
        <end position="63"/>
    </location>
</feature>
<name>A0A239C6J1_9PSED</name>
<dbReference type="Proteomes" id="UP000242915">
    <property type="component" value="Unassembled WGS sequence"/>
</dbReference>
<dbReference type="AlphaFoldDB" id="A0A239C6J1"/>
<evidence type="ECO:0000256" key="1">
    <source>
        <dbReference type="SAM" id="MobiDB-lite"/>
    </source>
</evidence>
<protein>
    <submittedName>
        <fullName evidence="2">Uncharacterized protein</fullName>
    </submittedName>
</protein>
<dbReference type="RefSeq" id="WP_089359337.1">
    <property type="nucleotide sequence ID" value="NZ_FZOG01000002.1"/>
</dbReference>
<gene>
    <name evidence="2" type="ORF">SAMN05216255_1541</name>
</gene>
<keyword evidence="3" id="KW-1185">Reference proteome</keyword>
<proteinExistence type="predicted"/>
<feature type="compositionally biased region" description="Basic and acidic residues" evidence="1">
    <location>
        <begin position="42"/>
        <end position="57"/>
    </location>
</feature>
<organism evidence="2 3">
    <name type="scientific">Pseudomonas segetis</name>
    <dbReference type="NCBI Taxonomy" id="298908"/>
    <lineage>
        <taxon>Bacteria</taxon>
        <taxon>Pseudomonadati</taxon>
        <taxon>Pseudomonadota</taxon>
        <taxon>Gammaproteobacteria</taxon>
        <taxon>Pseudomonadales</taxon>
        <taxon>Pseudomonadaceae</taxon>
        <taxon>Pseudomonas</taxon>
    </lineage>
</organism>
<dbReference type="EMBL" id="FZOG01000002">
    <property type="protein sequence ID" value="SNS15885.1"/>
    <property type="molecule type" value="Genomic_DNA"/>
</dbReference>
<evidence type="ECO:0000313" key="3">
    <source>
        <dbReference type="Proteomes" id="UP000242915"/>
    </source>
</evidence>